<protein>
    <submittedName>
        <fullName evidence="1">Uncharacterized protein</fullName>
    </submittedName>
</protein>
<name>A0ABS9K9Z9_9BACT</name>
<reference evidence="1" key="2">
    <citation type="submission" date="2024-05" db="EMBL/GenBank/DDBJ databases">
        <title>Rhodohalobacter halophilus gen. nov., sp. nov., a moderately halophilic member of the family Balneolaceae.</title>
        <authorList>
            <person name="Xia J."/>
        </authorList>
    </citation>
    <scope>NUCLEOTIDE SEQUENCE</scope>
    <source>
        <strain evidence="1">WB101</strain>
    </source>
</reference>
<evidence type="ECO:0000313" key="2">
    <source>
        <dbReference type="Proteomes" id="UP001165366"/>
    </source>
</evidence>
<comment type="caution">
    <text evidence="1">The sequence shown here is derived from an EMBL/GenBank/DDBJ whole genome shotgun (WGS) entry which is preliminary data.</text>
</comment>
<dbReference type="Gene3D" id="3.30.70.1290">
    <property type="entry name" value="Transposase IS200-like"/>
    <property type="match status" value="1"/>
</dbReference>
<proteinExistence type="predicted"/>
<dbReference type="Proteomes" id="UP001165366">
    <property type="component" value="Unassembled WGS sequence"/>
</dbReference>
<dbReference type="SUPFAM" id="SSF143422">
    <property type="entry name" value="Transposase IS200-like"/>
    <property type="match status" value="1"/>
</dbReference>
<accession>A0ABS9K9Z9</accession>
<sequence>MRRKRRRRKELFSVELRIAGAVPLFIHQIMRKKIVDGLQWCCDKRGLRIYEYSVLPDRILMIANTAWGSLPDVIESLKGFSSKAVMLMLRNGRSNLYTSWMLSVFQEFGPRNKPEGIHIWEEETQLRSVYTQDQIDEAALSILNQSVKSGFVEKPEHYLNCSAHPQNPLQDWIVVATDPWS</sequence>
<dbReference type="EMBL" id="JAKLWS010000003">
    <property type="protein sequence ID" value="MCG2587679.1"/>
    <property type="molecule type" value="Genomic_DNA"/>
</dbReference>
<dbReference type="RefSeq" id="WP_237852522.1">
    <property type="nucleotide sequence ID" value="NZ_JAKLWS010000003.1"/>
</dbReference>
<organism evidence="1 2">
    <name type="scientific">Rhodohalobacter sulfatireducens</name>
    <dbReference type="NCBI Taxonomy" id="2911366"/>
    <lineage>
        <taxon>Bacteria</taxon>
        <taxon>Pseudomonadati</taxon>
        <taxon>Balneolota</taxon>
        <taxon>Balneolia</taxon>
        <taxon>Balneolales</taxon>
        <taxon>Balneolaceae</taxon>
        <taxon>Rhodohalobacter</taxon>
    </lineage>
</organism>
<gene>
    <name evidence="1" type="ORF">L6773_03810</name>
</gene>
<keyword evidence="2" id="KW-1185">Reference proteome</keyword>
<evidence type="ECO:0000313" key="1">
    <source>
        <dbReference type="EMBL" id="MCG2587679.1"/>
    </source>
</evidence>
<reference evidence="1" key="1">
    <citation type="submission" date="2022-01" db="EMBL/GenBank/DDBJ databases">
        <authorList>
            <person name="Wang Y."/>
        </authorList>
    </citation>
    <scope>NUCLEOTIDE SEQUENCE</scope>
    <source>
        <strain evidence="1">WB101</strain>
    </source>
</reference>
<dbReference type="InterPro" id="IPR036515">
    <property type="entry name" value="Transposase_17_sf"/>
</dbReference>